<keyword evidence="3" id="KW-0813">Transport</keyword>
<keyword evidence="10" id="KW-0408">Iron</keyword>
<dbReference type="Pfam" id="PF01292">
    <property type="entry name" value="Ni_hydr_CYTB"/>
    <property type="match status" value="1"/>
</dbReference>
<dbReference type="PANTHER" id="PTHR30485">
    <property type="entry name" value="NI/FE-HYDROGENASE 1 B-TYPE CYTOCHROME SUBUNIT"/>
    <property type="match status" value="1"/>
</dbReference>
<feature type="transmembrane region" description="Helical" evidence="12">
    <location>
        <begin position="181"/>
        <end position="198"/>
    </location>
</feature>
<comment type="subcellular location">
    <subcellularLocation>
        <location evidence="1">Cell membrane</location>
        <topology evidence="1">Multi-pass membrane protein</topology>
    </subcellularLocation>
</comment>
<evidence type="ECO:0000313" key="14">
    <source>
        <dbReference type="EMBL" id="QGF25085.1"/>
    </source>
</evidence>
<protein>
    <submittedName>
        <fullName evidence="14">Ni/Fe-hydrogenase, b-type cytochrome subunit</fullName>
    </submittedName>
</protein>
<dbReference type="PRINTS" id="PR00161">
    <property type="entry name" value="NIHGNASECYTB"/>
</dbReference>
<gene>
    <name evidence="14" type="primary">cybH</name>
    <name evidence="14" type="ORF">Rai3103_04835</name>
</gene>
<dbReference type="PANTHER" id="PTHR30485:SF0">
    <property type="entry name" value="NI_FE-HYDROGENASE 1 B-TYPE CYTOCHROME SUBUNIT-RELATED"/>
    <property type="match status" value="1"/>
</dbReference>
<proteinExistence type="inferred from homology"/>
<dbReference type="InterPro" id="IPR016174">
    <property type="entry name" value="Di-haem_cyt_TM"/>
</dbReference>
<accession>A0A5Q2FK97</accession>
<organism evidence="14 15">
    <name type="scientific">Raineyella fluvialis</name>
    <dbReference type="NCBI Taxonomy" id="2662261"/>
    <lineage>
        <taxon>Bacteria</taxon>
        <taxon>Bacillati</taxon>
        <taxon>Actinomycetota</taxon>
        <taxon>Actinomycetes</taxon>
        <taxon>Propionibacteriales</taxon>
        <taxon>Propionibacteriaceae</taxon>
        <taxon>Raineyella</taxon>
    </lineage>
</organism>
<keyword evidence="11 12" id="KW-0472">Membrane</keyword>
<evidence type="ECO:0000256" key="12">
    <source>
        <dbReference type="SAM" id="Phobius"/>
    </source>
</evidence>
<evidence type="ECO:0000256" key="8">
    <source>
        <dbReference type="ARBA" id="ARBA00022982"/>
    </source>
</evidence>
<dbReference type="InterPro" id="IPR051542">
    <property type="entry name" value="Hydrogenase_cytochrome"/>
</dbReference>
<comment type="similarity">
    <text evidence="2">Belongs to the HupC/HyaC/HydC family.</text>
</comment>
<feature type="transmembrane region" description="Helical" evidence="12">
    <location>
        <begin position="292"/>
        <end position="315"/>
    </location>
</feature>
<keyword evidence="4" id="KW-1003">Cell membrane</keyword>
<keyword evidence="8" id="KW-0249">Electron transport</keyword>
<feature type="domain" description="Cytochrome b561 bacterial/Ni-hydrogenase" evidence="13">
    <location>
        <begin position="171"/>
        <end position="377"/>
    </location>
</feature>
<dbReference type="SUPFAM" id="SSF81342">
    <property type="entry name" value="Transmembrane di-heme cytochromes"/>
    <property type="match status" value="1"/>
</dbReference>
<keyword evidence="9 12" id="KW-1133">Transmembrane helix</keyword>
<evidence type="ECO:0000256" key="11">
    <source>
        <dbReference type="ARBA" id="ARBA00023136"/>
    </source>
</evidence>
<evidence type="ECO:0000256" key="10">
    <source>
        <dbReference type="ARBA" id="ARBA00023004"/>
    </source>
</evidence>
<keyword evidence="15" id="KW-1185">Reference proteome</keyword>
<dbReference type="InterPro" id="IPR011577">
    <property type="entry name" value="Cyt_b561_bac/Ni-Hgenase"/>
</dbReference>
<dbReference type="KEGG" id="rain:Rai3103_04835"/>
<evidence type="ECO:0000256" key="7">
    <source>
        <dbReference type="ARBA" id="ARBA00022723"/>
    </source>
</evidence>
<dbReference type="GO" id="GO:0000166">
    <property type="term" value="F:nucleotide binding"/>
    <property type="evidence" value="ECO:0007669"/>
    <property type="project" value="InterPro"/>
</dbReference>
<dbReference type="Gene3D" id="1.20.950.20">
    <property type="entry name" value="Transmembrane di-heme cytochromes, Chain C"/>
    <property type="match status" value="1"/>
</dbReference>
<dbReference type="Gene3D" id="3.40.1110.10">
    <property type="entry name" value="Calcium-transporting ATPase, cytoplasmic domain N"/>
    <property type="match status" value="1"/>
</dbReference>
<evidence type="ECO:0000256" key="6">
    <source>
        <dbReference type="ARBA" id="ARBA00022692"/>
    </source>
</evidence>
<dbReference type="InterPro" id="IPR000516">
    <property type="entry name" value="Ni-dep_Hydgase_cyt-B"/>
</dbReference>
<dbReference type="GO" id="GO:0022904">
    <property type="term" value="P:respiratory electron transport chain"/>
    <property type="evidence" value="ECO:0007669"/>
    <property type="project" value="InterPro"/>
</dbReference>
<evidence type="ECO:0000256" key="4">
    <source>
        <dbReference type="ARBA" id="ARBA00022475"/>
    </source>
</evidence>
<feature type="transmembrane region" description="Helical" evidence="12">
    <location>
        <begin position="218"/>
        <end position="243"/>
    </location>
</feature>
<dbReference type="NCBIfam" id="TIGR02125">
    <property type="entry name" value="CytB-hydogenase"/>
    <property type="match status" value="1"/>
</dbReference>
<sequence>MWVGSAFSLEHLSEARVLALAALAPRGSTDPVDRALGRALRSERPDIRLPEVEPADVDPARVDRRYSLTRARDFPLSAGSSADVMVMRGRMTDVLRQVSNGPEEKSVARRNAAVALRRGCRTLAVAVAPIGPDGVPGKYRLEGYVTVRPDAAALEGGTMAAHPGNWVRVNVWTGSLRLQHWINVAMVFILSCTGYFIMDPFFGPAAPNGTPTGFLMGWMRLIHFGAAFVWLVVGATRVVLAFISRDPYLRWSAFWPLKKKEDVRNLGRVVQHYALIKKEGPLYLAHNPLQQLTYTAVYVACAVQMATGLTLFGLYNQGNALWRVAALPVHWFGVPGVRLFHTAMMFLLWVFVIIHVYLAVRADSLERHGGLSSMINGGVWLRRGAKPVDAPEVE</sequence>
<dbReference type="GO" id="GO:0005506">
    <property type="term" value="F:iron ion binding"/>
    <property type="evidence" value="ECO:0007669"/>
    <property type="project" value="InterPro"/>
</dbReference>
<evidence type="ECO:0000313" key="15">
    <source>
        <dbReference type="Proteomes" id="UP000386847"/>
    </source>
</evidence>
<dbReference type="Proteomes" id="UP000386847">
    <property type="component" value="Chromosome"/>
</dbReference>
<keyword evidence="5" id="KW-0349">Heme</keyword>
<evidence type="ECO:0000256" key="9">
    <source>
        <dbReference type="ARBA" id="ARBA00022989"/>
    </source>
</evidence>
<dbReference type="GO" id="GO:0009055">
    <property type="term" value="F:electron transfer activity"/>
    <property type="evidence" value="ECO:0007669"/>
    <property type="project" value="InterPro"/>
</dbReference>
<dbReference type="GO" id="GO:0005886">
    <property type="term" value="C:plasma membrane"/>
    <property type="evidence" value="ECO:0007669"/>
    <property type="project" value="UniProtKB-SubCell"/>
</dbReference>
<evidence type="ECO:0000259" key="13">
    <source>
        <dbReference type="Pfam" id="PF01292"/>
    </source>
</evidence>
<keyword evidence="7" id="KW-0479">Metal-binding</keyword>
<dbReference type="InterPro" id="IPR023299">
    <property type="entry name" value="ATPase_P-typ_cyto_dom_N"/>
</dbReference>
<keyword evidence="6 12" id="KW-0812">Transmembrane</keyword>
<dbReference type="GO" id="GO:0020037">
    <property type="term" value="F:heme binding"/>
    <property type="evidence" value="ECO:0007669"/>
    <property type="project" value="TreeGrafter"/>
</dbReference>
<evidence type="ECO:0000256" key="1">
    <source>
        <dbReference type="ARBA" id="ARBA00004651"/>
    </source>
</evidence>
<dbReference type="AlphaFoldDB" id="A0A5Q2FK97"/>
<name>A0A5Q2FK97_9ACTN</name>
<dbReference type="EMBL" id="CP045725">
    <property type="protein sequence ID" value="QGF25085.1"/>
    <property type="molecule type" value="Genomic_DNA"/>
</dbReference>
<evidence type="ECO:0000256" key="5">
    <source>
        <dbReference type="ARBA" id="ARBA00022617"/>
    </source>
</evidence>
<reference evidence="14 15" key="1">
    <citation type="submission" date="2019-10" db="EMBL/GenBank/DDBJ databases">
        <title>Genomic analysis of Raineyella sp. CBA3103.</title>
        <authorList>
            <person name="Roh S.W."/>
        </authorList>
    </citation>
    <scope>NUCLEOTIDE SEQUENCE [LARGE SCALE GENOMIC DNA]</scope>
    <source>
        <strain evidence="14 15">CBA3103</strain>
    </source>
</reference>
<feature type="transmembrane region" description="Helical" evidence="12">
    <location>
        <begin position="339"/>
        <end position="360"/>
    </location>
</feature>
<evidence type="ECO:0000256" key="2">
    <source>
        <dbReference type="ARBA" id="ARBA00008622"/>
    </source>
</evidence>
<evidence type="ECO:0000256" key="3">
    <source>
        <dbReference type="ARBA" id="ARBA00022448"/>
    </source>
</evidence>